<dbReference type="GO" id="GO:0008483">
    <property type="term" value="F:transaminase activity"/>
    <property type="evidence" value="ECO:0007669"/>
    <property type="project" value="UniProtKB-KW"/>
</dbReference>
<dbReference type="InterPro" id="IPR004838">
    <property type="entry name" value="NHTrfase_class1_PyrdxlP-BS"/>
</dbReference>
<protein>
    <recommendedName>
        <fullName evidence="4">Aminotransferase</fullName>
        <ecNumber evidence="4">2.6.1.-</ecNumber>
    </recommendedName>
</protein>
<dbReference type="SUPFAM" id="SSF53383">
    <property type="entry name" value="PLP-dependent transferases"/>
    <property type="match status" value="1"/>
</dbReference>
<dbReference type="OrthoDB" id="9803354at2"/>
<dbReference type="GO" id="GO:0030170">
    <property type="term" value="F:pyridoxal phosphate binding"/>
    <property type="evidence" value="ECO:0007669"/>
    <property type="project" value="InterPro"/>
</dbReference>
<dbReference type="InterPro" id="IPR050881">
    <property type="entry name" value="LL-DAP_aminotransferase"/>
</dbReference>
<dbReference type="PANTHER" id="PTHR42832:SF3">
    <property type="entry name" value="L-GLUTAMINE--4-(METHYLSULFANYL)-2-OXOBUTANOATE AMINOTRANSFERASE"/>
    <property type="match status" value="1"/>
</dbReference>
<dbReference type="Pfam" id="PF00155">
    <property type="entry name" value="Aminotran_1_2"/>
    <property type="match status" value="1"/>
</dbReference>
<dbReference type="InterPro" id="IPR015424">
    <property type="entry name" value="PyrdxlP-dep_Trfase"/>
</dbReference>
<name>A0A4R1BDQ6_9PROT</name>
<feature type="domain" description="Aminotransferase class I/classII large" evidence="5">
    <location>
        <begin position="31"/>
        <end position="384"/>
    </location>
</feature>
<dbReference type="InterPro" id="IPR004839">
    <property type="entry name" value="Aminotransferase_I/II_large"/>
</dbReference>
<dbReference type="Proteomes" id="UP000295443">
    <property type="component" value="Unassembled WGS sequence"/>
</dbReference>
<comment type="similarity">
    <text evidence="4">Belongs to the class-I pyridoxal-phosphate-dependent aminotransferase family.</text>
</comment>
<reference evidence="6 7" key="1">
    <citation type="submission" date="2019-03" db="EMBL/GenBank/DDBJ databases">
        <title>Genome sequence of Thiobacillaceae bacterium LSR1, a sulfur-oxidizing bacterium isolated from freshwater sediment.</title>
        <authorList>
            <person name="Li S."/>
        </authorList>
    </citation>
    <scope>NUCLEOTIDE SEQUENCE [LARGE SCALE GENOMIC DNA]</scope>
    <source>
        <strain evidence="6 7">LSR1</strain>
    </source>
</reference>
<dbReference type="InterPro" id="IPR015421">
    <property type="entry name" value="PyrdxlP-dep_Trfase_major"/>
</dbReference>
<dbReference type="CDD" id="cd00609">
    <property type="entry name" value="AAT_like"/>
    <property type="match status" value="1"/>
</dbReference>
<keyword evidence="2 4" id="KW-0032">Aminotransferase</keyword>
<comment type="caution">
    <text evidence="6">The sequence shown here is derived from an EMBL/GenBank/DDBJ whole genome shotgun (WGS) entry which is preliminary data.</text>
</comment>
<dbReference type="PANTHER" id="PTHR42832">
    <property type="entry name" value="AMINO ACID AMINOTRANSFERASE"/>
    <property type="match status" value="1"/>
</dbReference>
<gene>
    <name evidence="6" type="ORF">EZJ19_07885</name>
</gene>
<dbReference type="EMBL" id="SJZB01000029">
    <property type="protein sequence ID" value="TCJ15219.1"/>
    <property type="molecule type" value="Genomic_DNA"/>
</dbReference>
<comment type="cofactor">
    <cofactor evidence="1 4">
        <name>pyridoxal 5'-phosphate</name>
        <dbReference type="ChEBI" id="CHEBI:597326"/>
    </cofactor>
</comment>
<evidence type="ECO:0000256" key="2">
    <source>
        <dbReference type="ARBA" id="ARBA00022576"/>
    </source>
</evidence>
<evidence type="ECO:0000256" key="1">
    <source>
        <dbReference type="ARBA" id="ARBA00001933"/>
    </source>
</evidence>
<dbReference type="PROSITE" id="PS00105">
    <property type="entry name" value="AA_TRANSFER_CLASS_1"/>
    <property type="match status" value="1"/>
</dbReference>
<evidence type="ECO:0000256" key="3">
    <source>
        <dbReference type="ARBA" id="ARBA00022679"/>
    </source>
</evidence>
<organism evidence="6 7">
    <name type="scientific">Parasulfuritortus cantonensis</name>
    <dbReference type="NCBI Taxonomy" id="2528202"/>
    <lineage>
        <taxon>Bacteria</taxon>
        <taxon>Pseudomonadati</taxon>
        <taxon>Pseudomonadota</taxon>
        <taxon>Betaproteobacteria</taxon>
        <taxon>Nitrosomonadales</taxon>
        <taxon>Thiobacillaceae</taxon>
        <taxon>Parasulfuritortus</taxon>
    </lineage>
</organism>
<evidence type="ECO:0000313" key="7">
    <source>
        <dbReference type="Proteomes" id="UP000295443"/>
    </source>
</evidence>
<accession>A0A4R1BDQ6</accession>
<dbReference type="Gene3D" id="3.40.640.10">
    <property type="entry name" value="Type I PLP-dependent aspartate aminotransferase-like (Major domain)"/>
    <property type="match status" value="1"/>
</dbReference>
<keyword evidence="3 4" id="KW-0808">Transferase</keyword>
<proteinExistence type="inferred from homology"/>
<keyword evidence="7" id="KW-1185">Reference proteome</keyword>
<sequence>MSQAELPATDVTYITARMAQVVEDARACGFDVVDLSIGNPDLPPPEEALDALNAAVHAPGAHRYAPMESRGMPEFREAFAAWYRRRSSVSLDVETQVLAMLGAKEAAHLLCAALLVRGDSVVICEPAYGPYRSAAERCGARVHSLAGRAEMGFGAEPSQVPDDVLSRTRLVFLNFPNNPTGALATPGCFERWIDAARRHGFLLCNDFVYSEIYDDGPAPRSLLEIEGALDVAVELHSLSKTYNLCGWRLGVMLGQHDAIARVLALKRHVDAGPATVLQLAAARMLGQPLEAFLAAQRLTYSARRRLLSGGLQRAGYEVFPSRAGMFVWARTPGGQSAQAHLGDLIRRYGIACNPGTAYGSEYGSHVRFSLGVPEDRLDEAVRRLCAAL</sequence>
<dbReference type="RefSeq" id="WP_131446350.1">
    <property type="nucleotide sequence ID" value="NZ_SJZB01000029.1"/>
</dbReference>
<dbReference type="EC" id="2.6.1.-" evidence="4"/>
<evidence type="ECO:0000313" key="6">
    <source>
        <dbReference type="EMBL" id="TCJ15219.1"/>
    </source>
</evidence>
<dbReference type="AlphaFoldDB" id="A0A4R1BDQ6"/>
<evidence type="ECO:0000259" key="5">
    <source>
        <dbReference type="Pfam" id="PF00155"/>
    </source>
</evidence>
<evidence type="ECO:0000256" key="4">
    <source>
        <dbReference type="RuleBase" id="RU000481"/>
    </source>
</evidence>